<dbReference type="AlphaFoldDB" id="A0A955LKA6"/>
<reference evidence="1" key="1">
    <citation type="submission" date="2020-04" db="EMBL/GenBank/DDBJ databases">
        <authorList>
            <person name="Zhang T."/>
        </authorList>
    </citation>
    <scope>NUCLEOTIDE SEQUENCE</scope>
    <source>
        <strain evidence="1">HKST-UBA03</strain>
    </source>
</reference>
<dbReference type="SUPFAM" id="SSF51445">
    <property type="entry name" value="(Trans)glycosidases"/>
    <property type="match status" value="1"/>
</dbReference>
<proteinExistence type="predicted"/>
<dbReference type="InterPro" id="IPR017853">
    <property type="entry name" value="GH"/>
</dbReference>
<dbReference type="Proteomes" id="UP000751518">
    <property type="component" value="Unassembled WGS sequence"/>
</dbReference>
<evidence type="ECO:0000313" key="1">
    <source>
        <dbReference type="EMBL" id="MCA9392070.1"/>
    </source>
</evidence>
<name>A0A955LKA6_UNCKA</name>
<protein>
    <submittedName>
        <fullName evidence="1">Uncharacterized protein</fullName>
    </submittedName>
</protein>
<dbReference type="EMBL" id="JAGQKZ010000018">
    <property type="protein sequence ID" value="MCA9392070.1"/>
    <property type="molecule type" value="Genomic_DNA"/>
</dbReference>
<comment type="caution">
    <text evidence="1">The sequence shown here is derived from an EMBL/GenBank/DDBJ whole genome shotgun (WGS) entry which is preliminary data.</text>
</comment>
<reference evidence="1" key="2">
    <citation type="journal article" date="2021" name="Microbiome">
        <title>Successional dynamics and alternative stable states in a saline activated sludge microbial community over 9 years.</title>
        <authorList>
            <person name="Wang Y."/>
            <person name="Ye J."/>
            <person name="Ju F."/>
            <person name="Liu L."/>
            <person name="Boyd J.A."/>
            <person name="Deng Y."/>
            <person name="Parks D.H."/>
            <person name="Jiang X."/>
            <person name="Yin X."/>
            <person name="Woodcroft B.J."/>
            <person name="Tyson G.W."/>
            <person name="Hugenholtz P."/>
            <person name="Polz M.F."/>
            <person name="Zhang T."/>
        </authorList>
    </citation>
    <scope>NUCLEOTIDE SEQUENCE</scope>
    <source>
        <strain evidence="1">HKST-UBA03</strain>
    </source>
</reference>
<dbReference type="Gene3D" id="3.20.20.80">
    <property type="entry name" value="Glycosidases"/>
    <property type="match status" value="1"/>
</dbReference>
<accession>A0A955LKA6</accession>
<evidence type="ECO:0000313" key="2">
    <source>
        <dbReference type="Proteomes" id="UP000751518"/>
    </source>
</evidence>
<feature type="non-terminal residue" evidence="1">
    <location>
        <position position="1"/>
    </location>
</feature>
<sequence length="125" mass="14606">TNHDTISSRELPSTERKIVLDFIDPDREFEFIENESSAVRLALALHNDRELIKKAFEMALAPPGAFVIYYGDEIEMQNAVFPKKPEDARVYVRGEFDWERMQKMHDDPDSVYNFLRTTISKRSHA</sequence>
<organism evidence="1 2">
    <name type="scientific">candidate division WWE3 bacterium</name>
    <dbReference type="NCBI Taxonomy" id="2053526"/>
    <lineage>
        <taxon>Bacteria</taxon>
        <taxon>Katanobacteria</taxon>
    </lineage>
</organism>
<gene>
    <name evidence="1" type="ORF">KC614_02605</name>
</gene>